<dbReference type="Pfam" id="PF04107">
    <property type="entry name" value="GCS2"/>
    <property type="match status" value="1"/>
</dbReference>
<dbReference type="AlphaFoldDB" id="A0A4P7IHT8"/>
<organism evidence="2 3">
    <name type="scientific">Nocardioides seonyuensis</name>
    <dbReference type="NCBI Taxonomy" id="2518371"/>
    <lineage>
        <taxon>Bacteria</taxon>
        <taxon>Bacillati</taxon>
        <taxon>Actinomycetota</taxon>
        <taxon>Actinomycetes</taxon>
        <taxon>Propionibacteriales</taxon>
        <taxon>Nocardioidaceae</taxon>
        <taxon>Nocardioides</taxon>
    </lineage>
</organism>
<evidence type="ECO:0000313" key="3">
    <source>
        <dbReference type="Proteomes" id="UP000294853"/>
    </source>
</evidence>
<accession>A0A4P7IHT8</accession>
<protein>
    <submittedName>
        <fullName evidence="2">Glutamate--cysteine ligase</fullName>
    </submittedName>
</protein>
<dbReference type="Proteomes" id="UP000294853">
    <property type="component" value="Chromosome"/>
</dbReference>
<dbReference type="InterPro" id="IPR016602">
    <property type="entry name" value="UCP012666"/>
</dbReference>
<proteinExistence type="predicted"/>
<dbReference type="InterPro" id="IPR014746">
    <property type="entry name" value="Gln_synth/guanido_kin_cat_dom"/>
</dbReference>
<reference evidence="2 3" key="1">
    <citation type="submission" date="2019-03" db="EMBL/GenBank/DDBJ databases">
        <title>Three New Species of Nocardioides, Nocardioides euryhalodurans sp. nov., Nocardioides seonyuensis sp. nov. and Nocardioides eburneoflavus sp. nov. Iolated from Soil.</title>
        <authorList>
            <person name="Roh S.G."/>
            <person name="Lee C."/>
            <person name="Kim M.-K."/>
            <person name="Kim S.B."/>
        </authorList>
    </citation>
    <scope>NUCLEOTIDE SEQUENCE [LARGE SCALE GENOMIC DNA]</scope>
    <source>
        <strain evidence="2 3">MMS17-SY207-3</strain>
    </source>
</reference>
<evidence type="ECO:0000313" key="2">
    <source>
        <dbReference type="EMBL" id="QBX56888.1"/>
    </source>
</evidence>
<gene>
    <name evidence="2" type="ORF">EXE58_16520</name>
</gene>
<dbReference type="RefSeq" id="WP_135268873.1">
    <property type="nucleotide sequence ID" value="NZ_CP038436.1"/>
</dbReference>
<dbReference type="EMBL" id="CP038436">
    <property type="protein sequence ID" value="QBX56888.1"/>
    <property type="molecule type" value="Genomic_DNA"/>
</dbReference>
<dbReference type="InterPro" id="IPR050141">
    <property type="entry name" value="GCL_type2/YbdK_subfam"/>
</dbReference>
<name>A0A4P7IHT8_9ACTN</name>
<dbReference type="KEGG" id="nsn:EXE58_16520"/>
<keyword evidence="3" id="KW-1185">Reference proteome</keyword>
<comment type="catalytic activity">
    <reaction evidence="1">
        <text>L-cysteine + L-glutamate + ATP = gamma-L-glutamyl-L-cysteine + ADP + phosphate + H(+)</text>
        <dbReference type="Rhea" id="RHEA:13285"/>
        <dbReference type="ChEBI" id="CHEBI:15378"/>
        <dbReference type="ChEBI" id="CHEBI:29985"/>
        <dbReference type="ChEBI" id="CHEBI:30616"/>
        <dbReference type="ChEBI" id="CHEBI:35235"/>
        <dbReference type="ChEBI" id="CHEBI:43474"/>
        <dbReference type="ChEBI" id="CHEBI:58173"/>
        <dbReference type="ChEBI" id="CHEBI:456216"/>
        <dbReference type="EC" id="6.3.2.2"/>
    </reaction>
</comment>
<dbReference type="PIRSF" id="PIRSF012666">
    <property type="entry name" value="UCP012666"/>
    <property type="match status" value="1"/>
</dbReference>
<keyword evidence="2" id="KW-0436">Ligase</keyword>
<dbReference type="GO" id="GO:0016879">
    <property type="term" value="F:ligase activity, forming carbon-nitrogen bonds"/>
    <property type="evidence" value="ECO:0007669"/>
    <property type="project" value="TreeGrafter"/>
</dbReference>
<dbReference type="PANTHER" id="PTHR36510">
    <property type="entry name" value="GLUTAMATE--CYSTEINE LIGASE 2-RELATED"/>
    <property type="match status" value="1"/>
</dbReference>
<dbReference type="SUPFAM" id="SSF55931">
    <property type="entry name" value="Glutamine synthetase/guanido kinase"/>
    <property type="match status" value="1"/>
</dbReference>
<evidence type="ECO:0000256" key="1">
    <source>
        <dbReference type="ARBA" id="ARBA00048819"/>
    </source>
</evidence>
<sequence length="487" mass="55107">MGEEVEQQEFSRTDRTRHREKVRRNLDVFARMLREARFDTDDPMTGLEVELNLVDDAGDPALKNSEVLEAIADPDFQTELGQFNIEINVAPARLREGGLATFHDSLRRSLNNAEEKSAPLGAHQVMIGILPTLGEQHMGIGAISANPRYKLLSEQILRVRGEDITINIAGRERLSTTADSILPEAACTSTQFHVQTSPDQFAAYWNAAQAIAGVQLAVAANSPYLFGKELWRETRIPLFEQATDTRSEELKAQGVRPRVWFGERWITSVFDLFEENVRYFPALLPITDDEDPLEVLESGGTPHLHELRLHNGTIYRWNRPVYDIAHGVPHLRVENRLLAAGPTVADTIANAAFWWGLVRHLAESERPLWSQMSFSAAEENFHVAARMGFDSLVYWPGLGQVRASELVLRRLLPMAYEGLDQWGVPPEQRDHFLGIIEQRCLAATGGAEWFVRRMGARADEQREDALRATLLDYCDRMHTNEPVHTWD</sequence>
<dbReference type="Gene3D" id="3.30.590.20">
    <property type="match status" value="1"/>
</dbReference>
<dbReference type="OrthoDB" id="240589at2"/>
<dbReference type="InterPro" id="IPR006336">
    <property type="entry name" value="GCS2"/>
</dbReference>
<dbReference type="PANTHER" id="PTHR36510:SF3">
    <property type="entry name" value="CONSERVED PROTEIN"/>
    <property type="match status" value="1"/>
</dbReference>